<feature type="domain" description="EGF-like" evidence="12">
    <location>
        <begin position="113"/>
        <end position="154"/>
    </location>
</feature>
<evidence type="ECO:0000256" key="5">
    <source>
        <dbReference type="ARBA" id="ARBA00022729"/>
    </source>
</evidence>
<evidence type="ECO:0000256" key="4">
    <source>
        <dbReference type="ARBA" id="ARBA00022536"/>
    </source>
</evidence>
<keyword evidence="3" id="KW-0964">Secreted</keyword>
<keyword evidence="6" id="KW-0677">Repeat</keyword>
<dbReference type="PROSITE" id="PS01187">
    <property type="entry name" value="EGF_CA"/>
    <property type="match status" value="4"/>
</dbReference>
<evidence type="ECO:0000256" key="7">
    <source>
        <dbReference type="ARBA" id="ARBA00022837"/>
    </source>
</evidence>
<feature type="domain" description="EGF-like" evidence="12">
    <location>
        <begin position="197"/>
        <end position="237"/>
    </location>
</feature>
<dbReference type="Proteomes" id="UP000515163">
    <property type="component" value="Unplaced"/>
</dbReference>
<feature type="domain" description="EGF-like" evidence="12">
    <location>
        <begin position="434"/>
        <end position="474"/>
    </location>
</feature>
<keyword evidence="4 10" id="KW-0245">EGF-like domain</keyword>
<evidence type="ECO:0000259" key="13">
    <source>
        <dbReference type="PROSITE" id="PS50948"/>
    </source>
</evidence>
<feature type="signal peptide" evidence="11">
    <location>
        <begin position="1"/>
        <end position="29"/>
    </location>
</feature>
<evidence type="ECO:0000256" key="3">
    <source>
        <dbReference type="ARBA" id="ARBA00022525"/>
    </source>
</evidence>
<dbReference type="GO" id="GO:0005576">
    <property type="term" value="C:extracellular region"/>
    <property type="evidence" value="ECO:0007669"/>
    <property type="project" value="UniProtKB-SubCell"/>
</dbReference>
<reference evidence="15" key="1">
    <citation type="submission" date="2025-08" db="UniProtKB">
        <authorList>
            <consortium name="RefSeq"/>
        </authorList>
    </citation>
    <scope>IDENTIFICATION</scope>
    <source>
        <tissue evidence="15">Tentacle</tissue>
    </source>
</reference>
<dbReference type="GO" id="GO:0005509">
    <property type="term" value="F:calcium ion binding"/>
    <property type="evidence" value="ECO:0007669"/>
    <property type="project" value="InterPro"/>
</dbReference>
<dbReference type="FunFam" id="2.10.25.10:FF:000038">
    <property type="entry name" value="Fibrillin 2"/>
    <property type="match status" value="8"/>
</dbReference>
<comment type="caution">
    <text evidence="10">Lacks conserved residue(s) required for the propagation of feature annotation.</text>
</comment>
<dbReference type="SUPFAM" id="SSF57196">
    <property type="entry name" value="EGF/Laminin"/>
    <property type="match status" value="3"/>
</dbReference>
<dbReference type="InterPro" id="IPR000152">
    <property type="entry name" value="EGF-type_Asp/Asn_hydroxyl_site"/>
</dbReference>
<evidence type="ECO:0000256" key="10">
    <source>
        <dbReference type="PROSITE-ProRule" id="PRU00076"/>
    </source>
</evidence>
<feature type="domain" description="EGF-like" evidence="12">
    <location>
        <begin position="475"/>
        <end position="515"/>
    </location>
</feature>
<accession>A0A6P8HNV2</accession>
<dbReference type="PROSITE" id="PS50948">
    <property type="entry name" value="PAN"/>
    <property type="match status" value="1"/>
</dbReference>
<keyword evidence="5 11" id="KW-0732">Signal</keyword>
<protein>
    <submittedName>
        <fullName evidence="15">Fibrillin-2-like</fullName>
    </submittedName>
</protein>
<dbReference type="AlphaFoldDB" id="A0A6P8HNV2"/>
<dbReference type="CDD" id="cd00054">
    <property type="entry name" value="EGF_CA"/>
    <property type="match status" value="7"/>
</dbReference>
<proteinExistence type="inferred from homology"/>
<feature type="domain" description="EGF-like" evidence="12">
    <location>
        <begin position="557"/>
        <end position="597"/>
    </location>
</feature>
<feature type="domain" description="EGF-like" evidence="12">
    <location>
        <begin position="516"/>
        <end position="556"/>
    </location>
</feature>
<dbReference type="SUPFAM" id="SSF57184">
    <property type="entry name" value="Growth factor receptor domain"/>
    <property type="match status" value="2"/>
</dbReference>
<dbReference type="KEGG" id="aten:116291303"/>
<dbReference type="InterPro" id="IPR009030">
    <property type="entry name" value="Growth_fac_rcpt_cys_sf"/>
</dbReference>
<feature type="domain" description="EGF-like" evidence="12">
    <location>
        <begin position="156"/>
        <end position="196"/>
    </location>
</feature>
<dbReference type="PROSITE" id="PS50026">
    <property type="entry name" value="EGF_3"/>
    <property type="match status" value="9"/>
</dbReference>
<dbReference type="OrthoDB" id="283575at2759"/>
<dbReference type="Pfam" id="PF07645">
    <property type="entry name" value="EGF_CA"/>
    <property type="match status" value="2"/>
</dbReference>
<sequence length="910" mass="99658">METFLTAFRSLVSLMLMIWTLSTLLKSEAGSCRTLRIKYVFDGKALANHTIRTIQPIADAHTCGTECYLESLCFSYNFCQRPNEAPRCELSQFEHIRKNSHLITKPGCTYYGAISFCAAHKPCRNGATCLGDFLRQNIKYKCICRDGYHGQQCQHDINECSTQKHNCHKNALCVNIAGGFECKCKNNYHGNGTHCEDINECTLPVPPCHVNATCNNTIGGYVCKCKAGFTGNGKDCKDINECLPKPYVCGKVNVTCSISSKTVSRKTNCRPKNSTSGINSTESAVHGNQSNVTGALNCTGCTMHGNHSIATGVLNCTGCTMHGNYGNATDTLNCTECTMHGSHSNTTGAFNCTGCTMHGNHSIATVVSNCTECTMHGNYGNATGTLNCKECTMHETPVKIKQMVVRIEEEEEEECDIEESIVNINDTSSKMCEEDKTCLMFSHGCHVQASCSNDIGSYHCKCNAGFQGNGKNCTDINECASSISVCHNNASCLNTFGGYNCTCLNGFQGNGTFCEDIDECNSDNHGCHVNATCSNTIGGHTCACQDGFHGNGTQCYDIDECNVDKHDCHVNATCKNTIGGHMCKCKDGFHGNGTQCNDIDECAGNIYSCHANASCSNTAGGYDCMCKPGFQGNETFCEDINECLTNTHDCHVNASCNNTIGGYQCLCKSFLYGNGTFCREPETCHELASNMPDEAKSTLYQIKPKGVGYSVFCMISNVGCGSGTWKLAMKIDSKMHTFIYDSPLWTNTDLFKPEAGLTGLDNNETKTQAYWDGRVRKLCLGMKFNGVIRWRRITFSTNTYSLSSWMMYSLYTGVGYDWWKRLLPSTSVHNPRCSREGLNHMISSSRALRIGFFASKVNRAQCSDYNSYIGLGPRLIYLPNDAPICGNYAPSDAYLGARKTHAFCYILVQS</sequence>
<dbReference type="RefSeq" id="XP_031554330.1">
    <property type="nucleotide sequence ID" value="XM_031698470.1"/>
</dbReference>
<dbReference type="InterPro" id="IPR018097">
    <property type="entry name" value="EGF_Ca-bd_CS"/>
</dbReference>
<name>A0A6P8HNV2_ACTTE</name>
<dbReference type="InterPro" id="IPR049883">
    <property type="entry name" value="NOTCH1_EGF-like"/>
</dbReference>
<dbReference type="PANTHER" id="PTHR24039">
    <property type="entry name" value="FIBRILLIN-RELATED"/>
    <property type="match status" value="1"/>
</dbReference>
<dbReference type="PROSITE" id="PS00010">
    <property type="entry name" value="ASX_HYDROXYL"/>
    <property type="match status" value="6"/>
</dbReference>
<dbReference type="PROSITE" id="PS00022">
    <property type="entry name" value="EGF_1"/>
    <property type="match status" value="1"/>
</dbReference>
<dbReference type="Pfam" id="PF12947">
    <property type="entry name" value="EGF_3"/>
    <property type="match status" value="5"/>
</dbReference>
<evidence type="ECO:0000313" key="14">
    <source>
        <dbReference type="Proteomes" id="UP000515163"/>
    </source>
</evidence>
<evidence type="ECO:0000256" key="8">
    <source>
        <dbReference type="ARBA" id="ARBA00023157"/>
    </source>
</evidence>
<evidence type="ECO:0000256" key="9">
    <source>
        <dbReference type="ARBA" id="ARBA00023180"/>
    </source>
</evidence>
<dbReference type="SMART" id="SM00181">
    <property type="entry name" value="EGF"/>
    <property type="match status" value="9"/>
</dbReference>
<evidence type="ECO:0000259" key="12">
    <source>
        <dbReference type="PROSITE" id="PS50026"/>
    </source>
</evidence>
<dbReference type="PROSITE" id="PS01186">
    <property type="entry name" value="EGF_2"/>
    <property type="match status" value="7"/>
</dbReference>
<comment type="subcellular location">
    <subcellularLocation>
        <location evidence="1">Secreted</location>
    </subcellularLocation>
</comment>
<keyword evidence="8 10" id="KW-1015">Disulfide bond</keyword>
<dbReference type="InterPro" id="IPR024731">
    <property type="entry name" value="NELL2-like_EGF"/>
</dbReference>
<dbReference type="InterPro" id="IPR026823">
    <property type="entry name" value="cEGF"/>
</dbReference>
<feature type="domain" description="EGF-like" evidence="12">
    <location>
        <begin position="639"/>
        <end position="679"/>
    </location>
</feature>
<feature type="disulfide bond" evidence="10">
    <location>
        <begin position="144"/>
        <end position="153"/>
    </location>
</feature>
<keyword evidence="14" id="KW-1185">Reference proteome</keyword>
<dbReference type="SMART" id="SM00179">
    <property type="entry name" value="EGF_CA"/>
    <property type="match status" value="9"/>
</dbReference>
<keyword evidence="7" id="KW-0106">Calcium</keyword>
<feature type="domain" description="Apple" evidence="13">
    <location>
        <begin position="32"/>
        <end position="117"/>
    </location>
</feature>
<dbReference type="GeneID" id="116291303"/>
<dbReference type="InterPro" id="IPR000742">
    <property type="entry name" value="EGF"/>
</dbReference>
<dbReference type="InterPro" id="IPR001881">
    <property type="entry name" value="EGF-like_Ca-bd_dom"/>
</dbReference>
<evidence type="ECO:0000256" key="2">
    <source>
        <dbReference type="ARBA" id="ARBA00006373"/>
    </source>
</evidence>
<evidence type="ECO:0000256" key="1">
    <source>
        <dbReference type="ARBA" id="ARBA00004613"/>
    </source>
</evidence>
<gene>
    <name evidence="15" type="primary">LOC116291303</name>
</gene>
<organism evidence="14 15">
    <name type="scientific">Actinia tenebrosa</name>
    <name type="common">Australian red waratah sea anemone</name>
    <dbReference type="NCBI Taxonomy" id="6105"/>
    <lineage>
        <taxon>Eukaryota</taxon>
        <taxon>Metazoa</taxon>
        <taxon>Cnidaria</taxon>
        <taxon>Anthozoa</taxon>
        <taxon>Hexacorallia</taxon>
        <taxon>Actiniaria</taxon>
        <taxon>Actiniidae</taxon>
        <taxon>Actinia</taxon>
    </lineage>
</organism>
<dbReference type="Pfam" id="PF12662">
    <property type="entry name" value="cEGF"/>
    <property type="match status" value="1"/>
</dbReference>
<keyword evidence="9" id="KW-0325">Glycoprotein</keyword>
<feature type="chain" id="PRO_5027597635" evidence="11">
    <location>
        <begin position="30"/>
        <end position="910"/>
    </location>
</feature>
<feature type="domain" description="EGF-like" evidence="12">
    <location>
        <begin position="598"/>
        <end position="638"/>
    </location>
</feature>
<dbReference type="InterPro" id="IPR003609">
    <property type="entry name" value="Pan_app"/>
</dbReference>
<comment type="similarity">
    <text evidence="2">Belongs to the EGF domain peptide family.</text>
</comment>
<dbReference type="Gene3D" id="2.10.25.10">
    <property type="entry name" value="Laminin"/>
    <property type="match status" value="9"/>
</dbReference>
<dbReference type="InParanoid" id="A0A6P8HNV2"/>
<evidence type="ECO:0000256" key="11">
    <source>
        <dbReference type="SAM" id="SignalP"/>
    </source>
</evidence>
<evidence type="ECO:0000313" key="15">
    <source>
        <dbReference type="RefSeq" id="XP_031554330.1"/>
    </source>
</evidence>
<evidence type="ECO:0000256" key="6">
    <source>
        <dbReference type="ARBA" id="ARBA00022737"/>
    </source>
</evidence>